<name>A0A4S1X4U0_9SPHN</name>
<dbReference type="AlphaFoldDB" id="A0A4S1X4U0"/>
<feature type="transmembrane region" description="Helical" evidence="6">
    <location>
        <begin position="105"/>
        <end position="122"/>
    </location>
</feature>
<comment type="caution">
    <text evidence="8">The sequence shown here is derived from an EMBL/GenBank/DDBJ whole genome shotgun (WGS) entry which is preliminary data.</text>
</comment>
<dbReference type="InterPro" id="IPR007267">
    <property type="entry name" value="GtrA_DPMS_TM"/>
</dbReference>
<feature type="transmembrane region" description="Helical" evidence="6">
    <location>
        <begin position="12"/>
        <end position="33"/>
    </location>
</feature>
<keyword evidence="4 6" id="KW-1133">Transmembrane helix</keyword>
<evidence type="ECO:0000313" key="9">
    <source>
        <dbReference type="Proteomes" id="UP000306147"/>
    </source>
</evidence>
<dbReference type="Proteomes" id="UP000306147">
    <property type="component" value="Unassembled WGS sequence"/>
</dbReference>
<dbReference type="Pfam" id="PF04138">
    <property type="entry name" value="GtrA_DPMS_TM"/>
    <property type="match status" value="1"/>
</dbReference>
<dbReference type="OrthoDB" id="9812049at2"/>
<evidence type="ECO:0000256" key="1">
    <source>
        <dbReference type="ARBA" id="ARBA00004141"/>
    </source>
</evidence>
<evidence type="ECO:0000256" key="2">
    <source>
        <dbReference type="ARBA" id="ARBA00009399"/>
    </source>
</evidence>
<dbReference type="GO" id="GO:0005886">
    <property type="term" value="C:plasma membrane"/>
    <property type="evidence" value="ECO:0007669"/>
    <property type="project" value="TreeGrafter"/>
</dbReference>
<protein>
    <submittedName>
        <fullName evidence="8">GtrA family protein</fullName>
    </submittedName>
</protein>
<accession>A0A4S1X4U0</accession>
<feature type="domain" description="GtrA/DPMS transmembrane" evidence="7">
    <location>
        <begin position="10"/>
        <end position="127"/>
    </location>
</feature>
<evidence type="ECO:0000256" key="6">
    <source>
        <dbReference type="SAM" id="Phobius"/>
    </source>
</evidence>
<dbReference type="InterPro" id="IPR051401">
    <property type="entry name" value="GtrA_CellWall_Glycosyl"/>
</dbReference>
<keyword evidence="5 6" id="KW-0472">Membrane</keyword>
<proteinExistence type="inferred from homology"/>
<evidence type="ECO:0000259" key="7">
    <source>
        <dbReference type="Pfam" id="PF04138"/>
    </source>
</evidence>
<evidence type="ECO:0000256" key="4">
    <source>
        <dbReference type="ARBA" id="ARBA00022989"/>
    </source>
</evidence>
<organism evidence="8 9">
    <name type="scientific">Sphingomonas gei</name>
    <dbReference type="NCBI Taxonomy" id="1395960"/>
    <lineage>
        <taxon>Bacteria</taxon>
        <taxon>Pseudomonadati</taxon>
        <taxon>Pseudomonadota</taxon>
        <taxon>Alphaproteobacteria</taxon>
        <taxon>Sphingomonadales</taxon>
        <taxon>Sphingomonadaceae</taxon>
        <taxon>Sphingomonas</taxon>
    </lineage>
</organism>
<comment type="similarity">
    <text evidence="2">Belongs to the GtrA family.</text>
</comment>
<gene>
    <name evidence="8" type="ORF">E5A73_18130</name>
</gene>
<feature type="transmembrane region" description="Helical" evidence="6">
    <location>
        <begin position="80"/>
        <end position="99"/>
    </location>
</feature>
<evidence type="ECO:0000313" key="8">
    <source>
        <dbReference type="EMBL" id="TGX50465.1"/>
    </source>
</evidence>
<sequence length="134" mass="14866">MPGIGGRPLRFLIAGGVNTLVGLTFYPLLLWAMPPMRTHYLVALGIAQITCLLFAFTTYKYGVFRTRGNVVREFGTFSGFYLVNYAANWAVLPLLVEIVGVHPSVVQTGFTLIVIATSWLWHSRVTFRAAERAA</sequence>
<feature type="transmembrane region" description="Helical" evidence="6">
    <location>
        <begin position="39"/>
        <end position="59"/>
    </location>
</feature>
<keyword evidence="9" id="KW-1185">Reference proteome</keyword>
<comment type="subcellular location">
    <subcellularLocation>
        <location evidence="1">Membrane</location>
        <topology evidence="1">Multi-pass membrane protein</topology>
    </subcellularLocation>
</comment>
<dbReference type="EMBL" id="SRXT01000007">
    <property type="protein sequence ID" value="TGX50465.1"/>
    <property type="molecule type" value="Genomic_DNA"/>
</dbReference>
<dbReference type="GO" id="GO:0000271">
    <property type="term" value="P:polysaccharide biosynthetic process"/>
    <property type="evidence" value="ECO:0007669"/>
    <property type="project" value="InterPro"/>
</dbReference>
<keyword evidence="3 6" id="KW-0812">Transmembrane</keyword>
<evidence type="ECO:0000256" key="3">
    <source>
        <dbReference type="ARBA" id="ARBA00022692"/>
    </source>
</evidence>
<reference evidence="8 9" key="1">
    <citation type="submission" date="2019-04" db="EMBL/GenBank/DDBJ databases">
        <title>Sphingomonas psychrotolerans sp. nov., isolated from soil in the Tianshan Mountains, Xinjiang, China.</title>
        <authorList>
            <person name="Luo Y."/>
            <person name="Sheng H."/>
        </authorList>
    </citation>
    <scope>NUCLEOTIDE SEQUENCE [LARGE SCALE GENOMIC DNA]</scope>
    <source>
        <strain evidence="8 9">ZFGT-11</strain>
    </source>
</reference>
<dbReference type="PANTHER" id="PTHR38459">
    <property type="entry name" value="PROPHAGE BACTOPRENOL-LINKED GLUCOSE TRANSLOCASE HOMOLOG"/>
    <property type="match status" value="1"/>
</dbReference>
<evidence type="ECO:0000256" key="5">
    <source>
        <dbReference type="ARBA" id="ARBA00023136"/>
    </source>
</evidence>
<dbReference type="PANTHER" id="PTHR38459:SF1">
    <property type="entry name" value="PROPHAGE BACTOPRENOL-LINKED GLUCOSE TRANSLOCASE HOMOLOG"/>
    <property type="match status" value="1"/>
</dbReference>